<dbReference type="GO" id="GO:0031593">
    <property type="term" value="F:polyubiquitin modification-dependent protein binding"/>
    <property type="evidence" value="ECO:0007669"/>
    <property type="project" value="UniProtKB-UniRule"/>
</dbReference>
<dbReference type="GO" id="GO:0006289">
    <property type="term" value="P:nucleotide-excision repair"/>
    <property type="evidence" value="ECO:0007669"/>
    <property type="project" value="UniProtKB-UniRule"/>
</dbReference>
<dbReference type="PROSITE" id="PS50030">
    <property type="entry name" value="UBA"/>
    <property type="match status" value="2"/>
</dbReference>
<dbReference type="FunFam" id="1.10.8.10:FF:000002">
    <property type="entry name" value="UV excision repair protein RAD23 homolog"/>
    <property type="match status" value="1"/>
</dbReference>
<dbReference type="OrthoDB" id="419317at2759"/>
<organism evidence="10 11">
    <name type="scientific">Striga hermonthica</name>
    <name type="common">Purple witchweed</name>
    <name type="synonym">Buchnera hermonthica</name>
    <dbReference type="NCBI Taxonomy" id="68872"/>
    <lineage>
        <taxon>Eukaryota</taxon>
        <taxon>Viridiplantae</taxon>
        <taxon>Streptophyta</taxon>
        <taxon>Embryophyta</taxon>
        <taxon>Tracheophyta</taxon>
        <taxon>Spermatophyta</taxon>
        <taxon>Magnoliopsida</taxon>
        <taxon>eudicotyledons</taxon>
        <taxon>Gunneridae</taxon>
        <taxon>Pentapetalae</taxon>
        <taxon>asterids</taxon>
        <taxon>lamiids</taxon>
        <taxon>Lamiales</taxon>
        <taxon>Orobanchaceae</taxon>
        <taxon>Buchnereae</taxon>
        <taxon>Striga</taxon>
    </lineage>
</organism>
<reference evidence="10" key="1">
    <citation type="submission" date="2019-12" db="EMBL/GenBank/DDBJ databases">
        <authorList>
            <person name="Scholes J."/>
        </authorList>
    </citation>
    <scope>NUCLEOTIDE SEQUENCE</scope>
</reference>
<dbReference type="InterPro" id="IPR000626">
    <property type="entry name" value="Ubiquitin-like_dom"/>
</dbReference>
<feature type="domain" description="UBA" evidence="8">
    <location>
        <begin position="137"/>
        <end position="179"/>
    </location>
</feature>
<dbReference type="FunFam" id="1.10.8.10:FF:000003">
    <property type="entry name" value="UV excision repair protein RAD23 homolog"/>
    <property type="match status" value="1"/>
</dbReference>
<dbReference type="InterPro" id="IPR006636">
    <property type="entry name" value="STI1_HS-bd"/>
</dbReference>
<dbReference type="GO" id="GO:0043130">
    <property type="term" value="F:ubiquitin binding"/>
    <property type="evidence" value="ECO:0007669"/>
    <property type="project" value="UniProtKB-UniRule"/>
</dbReference>
<evidence type="ECO:0000256" key="2">
    <source>
        <dbReference type="ARBA" id="ARBA00022737"/>
    </source>
</evidence>
<dbReference type="FunFam" id="1.10.10.540:FF:000001">
    <property type="entry name" value="UV excision repair protein RAD23 B"/>
    <property type="match status" value="1"/>
</dbReference>
<dbReference type="InterPro" id="IPR036353">
    <property type="entry name" value="XPC-bd_sf"/>
</dbReference>
<dbReference type="PRINTS" id="PR01839">
    <property type="entry name" value="RAD23PROTEIN"/>
</dbReference>
<dbReference type="GO" id="GO:0005829">
    <property type="term" value="C:cytosol"/>
    <property type="evidence" value="ECO:0007669"/>
    <property type="project" value="TreeGrafter"/>
</dbReference>
<dbReference type="SMART" id="SM00165">
    <property type="entry name" value="UBA"/>
    <property type="match status" value="2"/>
</dbReference>
<keyword evidence="10" id="KW-0675">Receptor</keyword>
<dbReference type="InterPro" id="IPR015360">
    <property type="entry name" value="XPC-bd"/>
</dbReference>
<evidence type="ECO:0000256" key="5">
    <source>
        <dbReference type="ARBA" id="ARBA00023242"/>
    </source>
</evidence>
<name>A0A9N7R736_STRHE</name>
<evidence type="ECO:0000259" key="9">
    <source>
        <dbReference type="PROSITE" id="PS50053"/>
    </source>
</evidence>
<dbReference type="PANTHER" id="PTHR10621">
    <property type="entry name" value="UV EXCISION REPAIR PROTEIN RAD23"/>
    <property type="match status" value="1"/>
</dbReference>
<keyword evidence="3 6" id="KW-0227">DNA damage</keyword>
<dbReference type="EMBL" id="CACSLK010014277">
    <property type="protein sequence ID" value="CAA0816499.1"/>
    <property type="molecule type" value="Genomic_DNA"/>
</dbReference>
<dbReference type="FunFam" id="3.10.20.90:FF:000069">
    <property type="entry name" value="UV excision repair protein RAD23"/>
    <property type="match status" value="1"/>
</dbReference>
<keyword evidence="5 6" id="KW-0539">Nucleus</keyword>
<dbReference type="Pfam" id="PF00627">
    <property type="entry name" value="UBA"/>
    <property type="match status" value="2"/>
</dbReference>
<dbReference type="NCBIfam" id="TIGR00601">
    <property type="entry name" value="rad23"/>
    <property type="match status" value="1"/>
</dbReference>
<evidence type="ECO:0000256" key="4">
    <source>
        <dbReference type="ARBA" id="ARBA00023204"/>
    </source>
</evidence>
<dbReference type="SMART" id="SM00727">
    <property type="entry name" value="STI1"/>
    <property type="match status" value="1"/>
</dbReference>
<dbReference type="SUPFAM" id="SSF54236">
    <property type="entry name" value="Ubiquitin-like"/>
    <property type="match status" value="1"/>
</dbReference>
<keyword evidence="11" id="KW-1185">Reference proteome</keyword>
<comment type="caution">
    <text evidence="10">The sequence shown here is derived from an EMBL/GenBank/DDBJ whole genome shotgun (WGS) entry which is preliminary data.</text>
</comment>
<feature type="domain" description="UBA" evidence="8">
    <location>
        <begin position="314"/>
        <end position="354"/>
    </location>
</feature>
<dbReference type="AlphaFoldDB" id="A0A9N7R736"/>
<dbReference type="GO" id="GO:0070628">
    <property type="term" value="F:proteasome binding"/>
    <property type="evidence" value="ECO:0007669"/>
    <property type="project" value="TreeGrafter"/>
</dbReference>
<proteinExistence type="inferred from homology"/>
<keyword evidence="4 6" id="KW-0234">DNA repair</keyword>
<dbReference type="Pfam" id="PF09280">
    <property type="entry name" value="XPC-binding"/>
    <property type="match status" value="1"/>
</dbReference>
<dbReference type="Gene3D" id="1.10.10.540">
    <property type="entry name" value="XPC-binding domain"/>
    <property type="match status" value="1"/>
</dbReference>
<dbReference type="SUPFAM" id="SSF46934">
    <property type="entry name" value="UBA-like"/>
    <property type="match status" value="2"/>
</dbReference>
<dbReference type="InterPro" id="IPR015940">
    <property type="entry name" value="UBA"/>
</dbReference>
<dbReference type="GO" id="GO:0003684">
    <property type="term" value="F:damaged DNA binding"/>
    <property type="evidence" value="ECO:0007669"/>
    <property type="project" value="UniProtKB-UniRule"/>
</dbReference>
<dbReference type="Proteomes" id="UP001153555">
    <property type="component" value="Unassembled WGS sequence"/>
</dbReference>
<evidence type="ECO:0000256" key="3">
    <source>
        <dbReference type="ARBA" id="ARBA00022763"/>
    </source>
</evidence>
<dbReference type="PROSITE" id="PS50053">
    <property type="entry name" value="UBIQUITIN_2"/>
    <property type="match status" value="1"/>
</dbReference>
<dbReference type="SUPFAM" id="SSF101238">
    <property type="entry name" value="XPC-binding domain"/>
    <property type="match status" value="1"/>
</dbReference>
<comment type="subcellular location">
    <subcellularLocation>
        <location evidence="6">Nucleus</location>
    </subcellularLocation>
    <subcellularLocation>
        <location evidence="6">Cytoplasm</location>
    </subcellularLocation>
</comment>
<dbReference type="InterPro" id="IPR029071">
    <property type="entry name" value="Ubiquitin-like_domsf"/>
</dbReference>
<dbReference type="InterPro" id="IPR009060">
    <property type="entry name" value="UBA-like_sf"/>
</dbReference>
<dbReference type="GO" id="GO:0043161">
    <property type="term" value="P:proteasome-mediated ubiquitin-dependent protein catabolic process"/>
    <property type="evidence" value="ECO:0007669"/>
    <property type="project" value="UniProtKB-UniRule"/>
</dbReference>
<keyword evidence="2" id="KW-0677">Repeat</keyword>
<evidence type="ECO:0000313" key="11">
    <source>
        <dbReference type="Proteomes" id="UP001153555"/>
    </source>
</evidence>
<gene>
    <name evidence="10" type="ORF">SHERM_16365</name>
</gene>
<evidence type="ECO:0000256" key="6">
    <source>
        <dbReference type="RuleBase" id="RU367049"/>
    </source>
</evidence>
<evidence type="ECO:0000256" key="1">
    <source>
        <dbReference type="ARBA" id="ARBA00009878"/>
    </source>
</evidence>
<dbReference type="InterPro" id="IPR004806">
    <property type="entry name" value="Rad23"/>
</dbReference>
<feature type="region of interest" description="Disordered" evidence="7">
    <location>
        <begin position="84"/>
        <end position="123"/>
    </location>
</feature>
<feature type="compositionally biased region" description="Low complexity" evidence="7">
    <location>
        <begin position="84"/>
        <end position="121"/>
    </location>
</feature>
<evidence type="ECO:0000313" key="10">
    <source>
        <dbReference type="EMBL" id="CAA0816499.1"/>
    </source>
</evidence>
<dbReference type="PANTHER" id="PTHR10621:SF0">
    <property type="entry name" value="UV EXCISION REPAIR PROTEIN RAD23"/>
    <property type="match status" value="1"/>
</dbReference>
<dbReference type="SMART" id="SM00213">
    <property type="entry name" value="UBQ"/>
    <property type="match status" value="1"/>
</dbReference>
<dbReference type="Gene3D" id="1.10.8.10">
    <property type="entry name" value="DNA helicase RuvA subunit, C-terminal domain"/>
    <property type="match status" value="2"/>
</dbReference>
<evidence type="ECO:0000256" key="7">
    <source>
        <dbReference type="SAM" id="MobiDB-lite"/>
    </source>
</evidence>
<evidence type="ECO:0000259" key="8">
    <source>
        <dbReference type="PROSITE" id="PS50030"/>
    </source>
</evidence>
<protein>
    <recommendedName>
        <fullName evidence="6">Ubiquitin receptor RAD23</fullName>
    </recommendedName>
    <alternativeName>
        <fullName evidence="6">DNA repair protein RAD23</fullName>
    </alternativeName>
</protein>
<dbReference type="Gene3D" id="3.10.20.90">
    <property type="entry name" value="Phosphatidylinositol 3-kinase Catalytic Subunit, Chain A, domain 1"/>
    <property type="match status" value="1"/>
</dbReference>
<dbReference type="CDD" id="cd01805">
    <property type="entry name" value="Ubl_Rad23"/>
    <property type="match status" value="1"/>
</dbReference>
<comment type="similarity">
    <text evidence="1 6">Belongs to the RAD23 family.</text>
</comment>
<accession>A0A9N7R736</accession>
<dbReference type="Pfam" id="PF00240">
    <property type="entry name" value="ubiquitin"/>
    <property type="match status" value="1"/>
</dbReference>
<keyword evidence="6" id="KW-0963">Cytoplasm</keyword>
<comment type="function">
    <text evidence="6">Multiubiquitin chain receptor involved in modulation of proteasomal degradation. Involved in nucleotide excision repair.</text>
</comment>
<feature type="domain" description="Ubiquitin-like" evidence="9">
    <location>
        <begin position="1"/>
        <end position="79"/>
    </location>
</feature>
<dbReference type="GO" id="GO:0005654">
    <property type="term" value="C:nucleoplasm"/>
    <property type="evidence" value="ECO:0007669"/>
    <property type="project" value="TreeGrafter"/>
</dbReference>
<sequence>MKLTVKTLKGSHFQISVQPNDTIMAIKKTIEDAKGKDNYPCGQQLLIHNGKVLKDESTLAENKVSEDGFLVVMLTKQPAPTAAAATAAPVSNPTPAAEARPSSPLPNSSRSASVAPSSNSPLDPYAQAASNLIAGNSLDQTVQQLIEMGGGSWDREMVTRALRAAYNNPERAVDYLYSGIPESPEVAVPLAQPAVDSVNVTGAAHAAPASGAPNSSPLNLFPQENVSGGGVGSLDFLRNNPQFQAVRALVQGNPQILQPMLLELGKQNPSLLSLIQENQQEFLQLVNENVDGSEGDIFDQGEQEDMPHAVSVTPEEQEAIERMEAMGFDRARVIEAFLACERNEELAVNYLLENDRDFEED</sequence>